<evidence type="ECO:0000256" key="18">
    <source>
        <dbReference type="ARBA" id="ARBA00044358"/>
    </source>
</evidence>
<evidence type="ECO:0000256" key="8">
    <source>
        <dbReference type="ARBA" id="ARBA00022701"/>
    </source>
</evidence>
<evidence type="ECO:0000256" key="7">
    <source>
        <dbReference type="ARBA" id="ARBA00022618"/>
    </source>
</evidence>
<keyword evidence="12" id="KW-0175">Coiled coil</keyword>
<comment type="subcellular location">
    <subcellularLocation>
        <location evidence="3">Chromosome</location>
        <location evidence="3">Centromere</location>
        <location evidence="3">Kinetochore</location>
    </subcellularLocation>
    <subcellularLocation>
        <location evidence="2">Cytoplasm</location>
        <location evidence="2">Cytoskeleton</location>
        <location evidence="2">Spindle</location>
    </subcellularLocation>
    <subcellularLocation>
        <location evidence="1">Nucleus</location>
    </subcellularLocation>
</comment>
<feature type="compositionally biased region" description="Polar residues" evidence="19">
    <location>
        <begin position="220"/>
        <end position="235"/>
    </location>
</feature>
<dbReference type="EMBL" id="JAWDJO010000034">
    <property type="protein sequence ID" value="KAL1898354.1"/>
    <property type="molecule type" value="Genomic_DNA"/>
</dbReference>
<reference evidence="20 21" key="1">
    <citation type="journal article" date="2024" name="IMA Fungus">
        <title>IMA Genome - F19 : A genome assembly and annotation guide to empower mycologists, including annotated draft genome sequences of Ceratocystis pirilliformis, Diaporthe australafricana, Fusarium ophioides, Paecilomyces lecythidis, and Sporothrix stenoceras.</title>
        <authorList>
            <person name="Aylward J."/>
            <person name="Wilson A.M."/>
            <person name="Visagie C.M."/>
            <person name="Spraker J."/>
            <person name="Barnes I."/>
            <person name="Buitendag C."/>
            <person name="Ceriani C."/>
            <person name="Del Mar Angel L."/>
            <person name="du Plessis D."/>
            <person name="Fuchs T."/>
            <person name="Gasser K."/>
            <person name="Kramer D."/>
            <person name="Li W."/>
            <person name="Munsamy K."/>
            <person name="Piso A."/>
            <person name="Price J.L."/>
            <person name="Sonnekus B."/>
            <person name="Thomas C."/>
            <person name="van der Nest A."/>
            <person name="van Dijk A."/>
            <person name="van Heerden A."/>
            <person name="van Vuuren N."/>
            <person name="Yilmaz N."/>
            <person name="Duong T.A."/>
            <person name="van der Merwe N.A."/>
            <person name="Wingfield M.J."/>
            <person name="Wingfield B.D."/>
        </authorList>
    </citation>
    <scope>NUCLEOTIDE SEQUENCE [LARGE SCALE GENOMIC DNA]</scope>
    <source>
        <strain evidence="20 21">CMW 12675</strain>
    </source>
</reference>
<keyword evidence="10" id="KW-0159">Chromosome partition</keyword>
<gene>
    <name evidence="20" type="ORF">Cpir12675_001980</name>
</gene>
<dbReference type="Pfam" id="PF08651">
    <property type="entry name" value="DASH_Duo1"/>
    <property type="match status" value="1"/>
</dbReference>
<keyword evidence="14" id="KW-0539">Nucleus</keyword>
<feature type="region of interest" description="Disordered" evidence="19">
    <location>
        <begin position="153"/>
        <end position="257"/>
    </location>
</feature>
<evidence type="ECO:0000256" key="14">
    <source>
        <dbReference type="ARBA" id="ARBA00023242"/>
    </source>
</evidence>
<keyword evidence="11" id="KW-0995">Kinetochore</keyword>
<feature type="region of interest" description="Disordered" evidence="19">
    <location>
        <begin position="1"/>
        <end position="48"/>
    </location>
</feature>
<dbReference type="InterPro" id="IPR013960">
    <property type="entry name" value="DASH_Duo1"/>
</dbReference>
<evidence type="ECO:0000313" key="21">
    <source>
        <dbReference type="Proteomes" id="UP001583280"/>
    </source>
</evidence>
<dbReference type="PANTHER" id="PTHR28216:SF1">
    <property type="entry name" value="DASH COMPLEX SUBUNIT DUO1"/>
    <property type="match status" value="1"/>
</dbReference>
<name>A0ABR3ZFM9_9PEZI</name>
<evidence type="ECO:0000256" key="11">
    <source>
        <dbReference type="ARBA" id="ARBA00022838"/>
    </source>
</evidence>
<evidence type="ECO:0000256" key="9">
    <source>
        <dbReference type="ARBA" id="ARBA00022776"/>
    </source>
</evidence>
<keyword evidence="7" id="KW-0132">Cell division</keyword>
<feature type="compositionally biased region" description="Low complexity" evidence="19">
    <location>
        <begin position="168"/>
        <end position="219"/>
    </location>
</feature>
<keyword evidence="6" id="KW-0963">Cytoplasm</keyword>
<evidence type="ECO:0000313" key="20">
    <source>
        <dbReference type="EMBL" id="KAL1898354.1"/>
    </source>
</evidence>
<dbReference type="PANTHER" id="PTHR28216">
    <property type="entry name" value="DASH COMPLEX SUBUNIT DUO1"/>
    <property type="match status" value="1"/>
</dbReference>
<proteinExistence type="inferred from homology"/>
<keyword evidence="16" id="KW-0137">Centromere</keyword>
<organism evidence="20 21">
    <name type="scientific">Ceratocystis pirilliformis</name>
    <dbReference type="NCBI Taxonomy" id="259994"/>
    <lineage>
        <taxon>Eukaryota</taxon>
        <taxon>Fungi</taxon>
        <taxon>Dikarya</taxon>
        <taxon>Ascomycota</taxon>
        <taxon>Pezizomycotina</taxon>
        <taxon>Sordariomycetes</taxon>
        <taxon>Hypocreomycetidae</taxon>
        <taxon>Microascales</taxon>
        <taxon>Ceratocystidaceae</taxon>
        <taxon>Ceratocystis</taxon>
    </lineage>
</organism>
<keyword evidence="9" id="KW-0498">Mitosis</keyword>
<evidence type="ECO:0000256" key="1">
    <source>
        <dbReference type="ARBA" id="ARBA00004123"/>
    </source>
</evidence>
<evidence type="ECO:0000256" key="4">
    <source>
        <dbReference type="ARBA" id="ARBA00005366"/>
    </source>
</evidence>
<evidence type="ECO:0000256" key="19">
    <source>
        <dbReference type="SAM" id="MobiDB-lite"/>
    </source>
</evidence>
<keyword evidence="21" id="KW-1185">Reference proteome</keyword>
<comment type="similarity">
    <text evidence="4">Belongs to the DASH complex DUO1 family.</text>
</comment>
<evidence type="ECO:0000256" key="16">
    <source>
        <dbReference type="ARBA" id="ARBA00023328"/>
    </source>
</evidence>
<keyword evidence="15" id="KW-0131">Cell cycle</keyword>
<evidence type="ECO:0000256" key="6">
    <source>
        <dbReference type="ARBA" id="ARBA00022490"/>
    </source>
</evidence>
<evidence type="ECO:0000256" key="10">
    <source>
        <dbReference type="ARBA" id="ARBA00022829"/>
    </source>
</evidence>
<evidence type="ECO:0000256" key="12">
    <source>
        <dbReference type="ARBA" id="ARBA00023054"/>
    </source>
</evidence>
<evidence type="ECO:0000256" key="3">
    <source>
        <dbReference type="ARBA" id="ARBA00004629"/>
    </source>
</evidence>
<keyword evidence="5" id="KW-0158">Chromosome</keyword>
<comment type="caution">
    <text evidence="20">The sequence shown here is derived from an EMBL/GenBank/DDBJ whole genome shotgun (WGS) entry which is preliminary data.</text>
</comment>
<dbReference type="Proteomes" id="UP001583280">
    <property type="component" value="Unassembled WGS sequence"/>
</dbReference>
<evidence type="ECO:0000256" key="15">
    <source>
        <dbReference type="ARBA" id="ARBA00023306"/>
    </source>
</evidence>
<sequence length="257" mass="27735">MSDPIDDDSRDHIWTSPAAVPERPKTPKTPKTPVTGSGLHGNQSAGYDRDTALRSELEGIKNINSVIESTLATLEKVRSNMNVVGGTVNNSSTLLNTWTRILSQTEHNQRLILDSLWKGATQDLADIEAEAILRQQAEQRRLLEEERRRELLRQKAEDEERSKNVAPSASRGSVRGTRSRASTRGGISRGSTRGTTTRGVTRGTARGSSSTAATSSSSGFGYQSRTTSNSNTRGPSSIGRGIPRGTSSSRSRGASTR</sequence>
<accession>A0ABR3ZFM9</accession>
<evidence type="ECO:0000256" key="2">
    <source>
        <dbReference type="ARBA" id="ARBA00004186"/>
    </source>
</evidence>
<evidence type="ECO:0000256" key="5">
    <source>
        <dbReference type="ARBA" id="ARBA00022454"/>
    </source>
</evidence>
<protein>
    <recommendedName>
        <fullName evidence="17">DASH complex subunit DUO1</fullName>
    </recommendedName>
    <alternativeName>
        <fullName evidence="18">Outer kinetochore protein DUO1</fullName>
    </alternativeName>
</protein>
<keyword evidence="8" id="KW-0493">Microtubule</keyword>
<keyword evidence="13" id="KW-0206">Cytoskeleton</keyword>
<feature type="compositionally biased region" description="Basic and acidic residues" evidence="19">
    <location>
        <begin position="153"/>
        <end position="163"/>
    </location>
</feature>
<evidence type="ECO:0000256" key="17">
    <source>
        <dbReference type="ARBA" id="ARBA00044152"/>
    </source>
</evidence>
<feature type="compositionally biased region" description="Low complexity" evidence="19">
    <location>
        <begin position="236"/>
        <end position="257"/>
    </location>
</feature>
<evidence type="ECO:0000256" key="13">
    <source>
        <dbReference type="ARBA" id="ARBA00023212"/>
    </source>
</evidence>